<organism evidence="2 3">
    <name type="scientific">SAR86 cluster bacterium</name>
    <dbReference type="NCBI Taxonomy" id="2030880"/>
    <lineage>
        <taxon>Bacteria</taxon>
        <taxon>Pseudomonadati</taxon>
        <taxon>Pseudomonadota</taxon>
        <taxon>Gammaproteobacteria</taxon>
        <taxon>SAR86 cluster</taxon>
    </lineage>
</organism>
<proteinExistence type="predicted"/>
<dbReference type="InterPro" id="IPR021382">
    <property type="entry name" value="DUF3014"/>
</dbReference>
<dbReference type="EMBL" id="NVWI01000002">
    <property type="protein sequence ID" value="PCJ42813.1"/>
    <property type="molecule type" value="Genomic_DNA"/>
</dbReference>
<evidence type="ECO:0008006" key="4">
    <source>
        <dbReference type="Google" id="ProtNLM"/>
    </source>
</evidence>
<dbReference type="Pfam" id="PF11219">
    <property type="entry name" value="DUF3014"/>
    <property type="match status" value="1"/>
</dbReference>
<evidence type="ECO:0000313" key="2">
    <source>
        <dbReference type="EMBL" id="PCJ42813.1"/>
    </source>
</evidence>
<name>A0A2A5CGD4_9GAMM</name>
<protein>
    <recommendedName>
        <fullName evidence="4">DUF3014 domain-containing protein</fullName>
    </recommendedName>
</protein>
<accession>A0A2A5CGD4</accession>
<dbReference type="Proteomes" id="UP000228987">
    <property type="component" value="Unassembled WGS sequence"/>
</dbReference>
<evidence type="ECO:0000256" key="1">
    <source>
        <dbReference type="SAM" id="Phobius"/>
    </source>
</evidence>
<feature type="transmembrane region" description="Helical" evidence="1">
    <location>
        <begin position="6"/>
        <end position="24"/>
    </location>
</feature>
<sequence>MNDNKLIFSLAIGVIVLFGLFMLLTGGEEESVTVIVSNEPIQENPIPEPTVPAAPVVEVIEEVEPALNVLSEELVEFAEEIVAVVETLVEPEPVEPILPSLNNSDDFVKEALTVMDGGSSLIMHLVSEELVRKFVVMVENISRGEFPEQNLPMLYPEERMAVTELGSDFYLIDEQSYQRFNSLVAGLTNVSTATAVDFYQRLQPLFRQAYAELGLRNSEFNDVFILAIDKVLDARTAPQPQQLIRPNLNYLYANPEIENYSDVEKLLLRLGPENTENLQRRLEFFKRRLELDASLAN</sequence>
<reference evidence="3" key="1">
    <citation type="submission" date="2017-08" db="EMBL/GenBank/DDBJ databases">
        <title>A dynamic microbial community with high functional redundancy inhabits the cold, oxic subseafloor aquifer.</title>
        <authorList>
            <person name="Tully B.J."/>
            <person name="Wheat C.G."/>
            <person name="Glazer B.T."/>
            <person name="Huber J.A."/>
        </authorList>
    </citation>
    <scope>NUCLEOTIDE SEQUENCE [LARGE SCALE GENOMIC DNA]</scope>
</reference>
<keyword evidence="1" id="KW-0472">Membrane</keyword>
<keyword evidence="1" id="KW-1133">Transmembrane helix</keyword>
<comment type="caution">
    <text evidence="2">The sequence shown here is derived from an EMBL/GenBank/DDBJ whole genome shotgun (WGS) entry which is preliminary data.</text>
</comment>
<dbReference type="AlphaFoldDB" id="A0A2A5CGD4"/>
<evidence type="ECO:0000313" key="3">
    <source>
        <dbReference type="Proteomes" id="UP000228987"/>
    </source>
</evidence>
<keyword evidence="1" id="KW-0812">Transmembrane</keyword>
<gene>
    <name evidence="2" type="ORF">COA71_04745</name>
</gene>